<organism evidence="1 2">
    <name type="scientific">Streblomastix strix</name>
    <dbReference type="NCBI Taxonomy" id="222440"/>
    <lineage>
        <taxon>Eukaryota</taxon>
        <taxon>Metamonada</taxon>
        <taxon>Preaxostyla</taxon>
        <taxon>Oxymonadida</taxon>
        <taxon>Streblomastigidae</taxon>
        <taxon>Streblomastix</taxon>
    </lineage>
</organism>
<evidence type="ECO:0000313" key="1">
    <source>
        <dbReference type="EMBL" id="KAA6312749.1"/>
    </source>
</evidence>
<evidence type="ECO:0000313" key="2">
    <source>
        <dbReference type="Proteomes" id="UP000324800"/>
    </source>
</evidence>
<dbReference type="EMBL" id="SNRW01048637">
    <property type="protein sequence ID" value="KAA6312749.1"/>
    <property type="molecule type" value="Genomic_DNA"/>
</dbReference>
<accession>A0A5J4PVP9</accession>
<dbReference type="AlphaFoldDB" id="A0A5J4PVP9"/>
<dbReference type="Proteomes" id="UP000324800">
    <property type="component" value="Unassembled WGS sequence"/>
</dbReference>
<protein>
    <submittedName>
        <fullName evidence="1">Uncharacterized protein</fullName>
    </submittedName>
</protein>
<reference evidence="1 2" key="1">
    <citation type="submission" date="2019-03" db="EMBL/GenBank/DDBJ databases">
        <title>Single cell metagenomics reveals metabolic interactions within the superorganism composed of flagellate Streblomastix strix and complex community of Bacteroidetes bacteria on its surface.</title>
        <authorList>
            <person name="Treitli S.C."/>
            <person name="Kolisko M."/>
            <person name="Husnik F."/>
            <person name="Keeling P."/>
            <person name="Hampl V."/>
        </authorList>
    </citation>
    <scope>NUCLEOTIDE SEQUENCE [LARGE SCALE GENOMIC DNA]</scope>
    <source>
        <strain evidence="1">ST1C</strain>
    </source>
</reference>
<comment type="caution">
    <text evidence="1">The sequence shown here is derived from an EMBL/GenBank/DDBJ whole genome shotgun (WGS) entry which is preliminary data.</text>
</comment>
<gene>
    <name evidence="1" type="ORF">EZS28_055870</name>
</gene>
<name>A0A5J4PVP9_9EUKA</name>
<sequence>MLGQSEIARGRMLARPQNIPKEMHVEPIRKYGDDIYQQSFNKYNNTRYYKLLKRYGNTPNYPQSVYVMIDKRYNGHIDVTILSYTRQMKKHIDNTSNLSEDDAVKYRKLKDAVEQMQALTKYNQYDQFGVKCNVNSFVPYVIDE</sequence>
<proteinExistence type="predicted"/>